<gene>
    <name evidence="11" type="ORF">MIMGU_mgv1a011305mg</name>
</gene>
<evidence type="ECO:0000259" key="10">
    <source>
        <dbReference type="Pfam" id="PF17800"/>
    </source>
</evidence>
<comment type="similarity">
    <text evidence="2">Belongs to the histone deacetylase HD2 family.</text>
</comment>
<evidence type="ECO:0000256" key="8">
    <source>
        <dbReference type="ARBA" id="ARBA00023242"/>
    </source>
</evidence>
<evidence type="ECO:0000313" key="11">
    <source>
        <dbReference type="EMBL" id="EYU36981.1"/>
    </source>
</evidence>
<dbReference type="EMBL" id="KI630578">
    <property type="protein sequence ID" value="EYU36981.1"/>
    <property type="molecule type" value="Genomic_DNA"/>
</dbReference>
<evidence type="ECO:0000256" key="7">
    <source>
        <dbReference type="ARBA" id="ARBA00023163"/>
    </source>
</evidence>
<feature type="region of interest" description="Disordered" evidence="9">
    <location>
        <begin position="99"/>
        <end position="283"/>
    </location>
</feature>
<evidence type="ECO:0000256" key="5">
    <source>
        <dbReference type="ARBA" id="ARBA00022853"/>
    </source>
</evidence>
<feature type="compositionally biased region" description="Acidic residues" evidence="9">
    <location>
        <begin position="99"/>
        <end position="114"/>
    </location>
</feature>
<feature type="compositionally biased region" description="Low complexity" evidence="9">
    <location>
        <begin position="199"/>
        <end position="216"/>
    </location>
</feature>
<keyword evidence="7" id="KW-0804">Transcription</keyword>
<evidence type="ECO:0000256" key="4">
    <source>
        <dbReference type="ARBA" id="ARBA00022801"/>
    </source>
</evidence>
<evidence type="ECO:0000256" key="2">
    <source>
        <dbReference type="ARBA" id="ARBA00006673"/>
    </source>
</evidence>
<reference evidence="11 12" key="1">
    <citation type="journal article" date="2013" name="Proc. Natl. Acad. Sci. U.S.A.">
        <title>Fine-scale variation in meiotic recombination in Mimulus inferred from population shotgun sequencing.</title>
        <authorList>
            <person name="Hellsten U."/>
            <person name="Wright K.M."/>
            <person name="Jenkins J."/>
            <person name="Shu S."/>
            <person name="Yuan Y."/>
            <person name="Wessler S.R."/>
            <person name="Schmutz J."/>
            <person name="Willis J.H."/>
            <person name="Rokhsar D.S."/>
        </authorList>
    </citation>
    <scope>NUCLEOTIDE SEQUENCE [LARGE SCALE GENOMIC DNA]</scope>
    <source>
        <strain evidence="12">cv. DUN x IM62</strain>
    </source>
</reference>
<dbReference type="FunFam" id="2.60.120.340:FF:000004">
    <property type="entry name" value="Histone deacetylase HDT1"/>
    <property type="match status" value="1"/>
</dbReference>
<keyword evidence="4" id="KW-0378">Hydrolase</keyword>
<dbReference type="AlphaFoldDB" id="A0A022R9P3"/>
<feature type="compositionally biased region" description="Basic and acidic residues" evidence="9">
    <location>
        <begin position="115"/>
        <end position="137"/>
    </location>
</feature>
<feature type="compositionally biased region" description="Polar residues" evidence="9">
    <location>
        <begin position="217"/>
        <end position="230"/>
    </location>
</feature>
<dbReference type="GO" id="GO:0016787">
    <property type="term" value="F:hydrolase activity"/>
    <property type="evidence" value="ECO:0007669"/>
    <property type="project" value="UniProtKB-KW"/>
</dbReference>
<keyword evidence="5" id="KW-0156">Chromatin regulator</keyword>
<evidence type="ECO:0000256" key="9">
    <source>
        <dbReference type="SAM" id="MobiDB-lite"/>
    </source>
</evidence>
<keyword evidence="8" id="KW-0539">Nucleus</keyword>
<feature type="compositionally biased region" description="Acidic residues" evidence="9">
    <location>
        <begin position="148"/>
        <end position="189"/>
    </location>
</feature>
<dbReference type="GO" id="GO:0005730">
    <property type="term" value="C:nucleolus"/>
    <property type="evidence" value="ECO:0007669"/>
    <property type="project" value="UniProtKB-SubCell"/>
</dbReference>
<keyword evidence="12" id="KW-1185">Reference proteome</keyword>
<evidence type="ECO:0000256" key="1">
    <source>
        <dbReference type="ARBA" id="ARBA00004604"/>
    </source>
</evidence>
<feature type="domain" description="Nucleoplasmin-like" evidence="10">
    <location>
        <begin position="3"/>
        <end position="94"/>
    </location>
</feature>
<comment type="subcellular location">
    <subcellularLocation>
        <location evidence="1">Nucleus</location>
        <location evidence="1">Nucleolus</location>
    </subcellularLocation>
</comment>
<protein>
    <recommendedName>
        <fullName evidence="10">Nucleoplasmin-like domain-containing protein</fullName>
    </recommendedName>
</protein>
<dbReference type="InterPro" id="IPR041232">
    <property type="entry name" value="NPL"/>
</dbReference>
<dbReference type="Gene3D" id="2.60.120.340">
    <property type="entry name" value="Nucleoplasmin core domain"/>
    <property type="match status" value="1"/>
</dbReference>
<dbReference type="GO" id="GO:0006325">
    <property type="term" value="P:chromatin organization"/>
    <property type="evidence" value="ECO:0007669"/>
    <property type="project" value="UniProtKB-KW"/>
</dbReference>
<name>A0A022R9P3_ERYGU</name>
<dbReference type="Pfam" id="PF17800">
    <property type="entry name" value="NPL"/>
    <property type="match status" value="1"/>
</dbReference>
<organism evidence="11 12">
    <name type="scientific">Erythranthe guttata</name>
    <name type="common">Yellow monkey flower</name>
    <name type="synonym">Mimulus guttatus</name>
    <dbReference type="NCBI Taxonomy" id="4155"/>
    <lineage>
        <taxon>Eukaryota</taxon>
        <taxon>Viridiplantae</taxon>
        <taxon>Streptophyta</taxon>
        <taxon>Embryophyta</taxon>
        <taxon>Tracheophyta</taxon>
        <taxon>Spermatophyta</taxon>
        <taxon>Magnoliopsida</taxon>
        <taxon>eudicotyledons</taxon>
        <taxon>Gunneridae</taxon>
        <taxon>Pentapetalae</taxon>
        <taxon>asterids</taxon>
        <taxon>lamiids</taxon>
        <taxon>Lamiales</taxon>
        <taxon>Phrymaceae</taxon>
        <taxon>Erythranthe</taxon>
    </lineage>
</organism>
<evidence type="ECO:0000256" key="6">
    <source>
        <dbReference type="ARBA" id="ARBA00023015"/>
    </source>
</evidence>
<keyword evidence="3" id="KW-0678">Repressor</keyword>
<sequence length="283" mass="30596">MEFWGVEVKAGQTLKIHPEEGKLIHISQAALGEVKDVKGAKNVPLRLRIDLKNFIIGSLAAEDRTQLMFDLVFEKDFELSHDWKNGSVFFIGYIADDPTDGDEFSDEDDEEEEEHEHVHTGKCDHKPAEVKAKKEAPAKPVLTKLESDSDDDEIDSDDSDEEMAVLGEDDVSDLSGDDSEDGSSSEEEELPKAKKRPAEPAQQIPAPAKKAKAATPDNKQGNKKGQNATPPSKAAAGKMPAGNNKSNEKSPKSAGQSANKSGKKNFPSGKAQVSHSKGKHGGK</sequence>
<proteinExistence type="inferred from homology"/>
<dbReference type="Proteomes" id="UP000030748">
    <property type="component" value="Unassembled WGS sequence"/>
</dbReference>
<evidence type="ECO:0000313" key="12">
    <source>
        <dbReference type="Proteomes" id="UP000030748"/>
    </source>
</evidence>
<keyword evidence="6" id="KW-0805">Transcription regulation</keyword>
<evidence type="ECO:0000256" key="3">
    <source>
        <dbReference type="ARBA" id="ARBA00022491"/>
    </source>
</evidence>
<accession>A0A022R9P3</accession>